<dbReference type="Proteomes" id="UP001500367">
    <property type="component" value="Unassembled WGS sequence"/>
</dbReference>
<sequence length="91" mass="10785">MVFYFHFFVQINPQESHQEKQEENVPIIHQEIQEQRTFITLILKRIQRCSGTSIEGIFIVNKINKIGRVKNQIDCKIQVKQKLLKPFSSVD</sequence>
<accession>A0ABP7VWZ4</accession>
<dbReference type="EMBL" id="BAABCT010000005">
    <property type="protein sequence ID" value="GAA4075619.1"/>
    <property type="molecule type" value="Genomic_DNA"/>
</dbReference>
<name>A0ABP7VWZ4_9FLAO</name>
<reference evidence="2" key="1">
    <citation type="journal article" date="2019" name="Int. J. Syst. Evol. Microbiol.">
        <title>The Global Catalogue of Microorganisms (GCM) 10K type strain sequencing project: providing services to taxonomists for standard genome sequencing and annotation.</title>
        <authorList>
            <consortium name="The Broad Institute Genomics Platform"/>
            <consortium name="The Broad Institute Genome Sequencing Center for Infectious Disease"/>
            <person name="Wu L."/>
            <person name="Ma J."/>
        </authorList>
    </citation>
    <scope>NUCLEOTIDE SEQUENCE [LARGE SCALE GENOMIC DNA]</scope>
    <source>
        <strain evidence="2">JCM 17069</strain>
    </source>
</reference>
<protein>
    <submittedName>
        <fullName evidence="1">Uncharacterized protein</fullName>
    </submittedName>
</protein>
<gene>
    <name evidence="1" type="ORF">GCM10022389_21730</name>
</gene>
<evidence type="ECO:0000313" key="2">
    <source>
        <dbReference type="Proteomes" id="UP001500367"/>
    </source>
</evidence>
<comment type="caution">
    <text evidence="1">The sequence shown here is derived from an EMBL/GenBank/DDBJ whole genome shotgun (WGS) entry which is preliminary data.</text>
</comment>
<organism evidence="1 2">
    <name type="scientific">Flavobacterium cheonanense</name>
    <dbReference type="NCBI Taxonomy" id="706183"/>
    <lineage>
        <taxon>Bacteria</taxon>
        <taxon>Pseudomonadati</taxon>
        <taxon>Bacteroidota</taxon>
        <taxon>Flavobacteriia</taxon>
        <taxon>Flavobacteriales</taxon>
        <taxon>Flavobacteriaceae</taxon>
        <taxon>Flavobacterium</taxon>
    </lineage>
</organism>
<proteinExistence type="predicted"/>
<keyword evidence="2" id="KW-1185">Reference proteome</keyword>
<evidence type="ECO:0000313" key="1">
    <source>
        <dbReference type="EMBL" id="GAA4075619.1"/>
    </source>
</evidence>